<feature type="domain" description="Phage head morphogenesis" evidence="1">
    <location>
        <begin position="168"/>
        <end position="271"/>
    </location>
</feature>
<protein>
    <submittedName>
        <fullName evidence="2">SPP1 gp7 family putative phage head morphogenesis protein</fullName>
    </submittedName>
</protein>
<name>A0ABT9UUQ2_9FIRM</name>
<evidence type="ECO:0000259" key="1">
    <source>
        <dbReference type="Pfam" id="PF04233"/>
    </source>
</evidence>
<dbReference type="EMBL" id="JAUSUF010000006">
    <property type="protein sequence ID" value="MDQ0150043.1"/>
    <property type="molecule type" value="Genomic_DNA"/>
</dbReference>
<reference evidence="2 3" key="1">
    <citation type="submission" date="2023-07" db="EMBL/GenBank/DDBJ databases">
        <title>Genomic Encyclopedia of Type Strains, Phase IV (KMG-IV): sequencing the most valuable type-strain genomes for metagenomic binning, comparative biology and taxonomic classification.</title>
        <authorList>
            <person name="Goeker M."/>
        </authorList>
    </citation>
    <scope>NUCLEOTIDE SEQUENCE [LARGE SCALE GENOMIC DNA]</scope>
    <source>
        <strain evidence="2 3">DSM 20694</strain>
    </source>
</reference>
<evidence type="ECO:0000313" key="3">
    <source>
        <dbReference type="Proteomes" id="UP001228504"/>
    </source>
</evidence>
<organism evidence="2 3">
    <name type="scientific">Eubacterium multiforme</name>
    <dbReference type="NCBI Taxonomy" id="83339"/>
    <lineage>
        <taxon>Bacteria</taxon>
        <taxon>Bacillati</taxon>
        <taxon>Bacillota</taxon>
        <taxon>Clostridia</taxon>
        <taxon>Eubacteriales</taxon>
        <taxon>Eubacteriaceae</taxon>
        <taxon>Eubacterium</taxon>
    </lineage>
</organism>
<gene>
    <name evidence="2" type="ORF">J2S18_001979</name>
</gene>
<proteinExistence type="predicted"/>
<dbReference type="InterPro" id="IPR006528">
    <property type="entry name" value="Phage_head_morphogenesis_dom"/>
</dbReference>
<keyword evidence="3" id="KW-1185">Reference proteome</keyword>
<dbReference type="Pfam" id="PF04233">
    <property type="entry name" value="Phage_Mu_F"/>
    <property type="match status" value="1"/>
</dbReference>
<dbReference type="NCBIfam" id="TIGR01641">
    <property type="entry name" value="phageSPP1_gp7"/>
    <property type="match status" value="1"/>
</dbReference>
<sequence>MKQFNYKDIKGLSKLNKNQQFFIKNFLKLANELYEKSDKTLMELLKKQDLNTEELLKNIATIMLKYQVKDDKMNLTLIQQKQLTAKLDKTVTNIFSDEYKEENKLITKQLKDQVKDKYNINNYLVSLGMDFTLEKISKRDLEKILKHTIKGENYSNRIWTNKNDLSKKVKHEIRKFLRGETNLNKIEKEIRKKFKVNKMCTTRLVRNEVVRVQNAANEQFFKDNNDFKNLLYSATLDSKTCEKCASDDGKVFKVDEDRPELPRHVNDRCTYILIPNKDYTPNNRIDNMNKKNISYKDYKEWYQEKRIRQR</sequence>
<evidence type="ECO:0000313" key="2">
    <source>
        <dbReference type="EMBL" id="MDQ0150043.1"/>
    </source>
</evidence>
<dbReference type="RefSeq" id="WP_307486359.1">
    <property type="nucleotide sequence ID" value="NZ_JAUSUF010000006.1"/>
</dbReference>
<comment type="caution">
    <text evidence="2">The sequence shown here is derived from an EMBL/GenBank/DDBJ whole genome shotgun (WGS) entry which is preliminary data.</text>
</comment>
<accession>A0ABT9UUQ2</accession>
<dbReference type="Proteomes" id="UP001228504">
    <property type="component" value="Unassembled WGS sequence"/>
</dbReference>